<dbReference type="EMBL" id="BARS01024148">
    <property type="protein sequence ID" value="GAG04474.1"/>
    <property type="molecule type" value="Genomic_DNA"/>
</dbReference>
<dbReference type="Gene3D" id="3.90.550.10">
    <property type="entry name" value="Spore Coat Polysaccharide Biosynthesis Protein SpsA, Chain A"/>
    <property type="match status" value="1"/>
</dbReference>
<evidence type="ECO:0000313" key="2">
    <source>
        <dbReference type="EMBL" id="GAG04474.1"/>
    </source>
</evidence>
<name>X0UFI1_9ZZZZ</name>
<dbReference type="PANTHER" id="PTHR43685:SF2">
    <property type="entry name" value="GLYCOSYLTRANSFERASE 2-LIKE DOMAIN-CONTAINING PROTEIN"/>
    <property type="match status" value="1"/>
</dbReference>
<organism evidence="2">
    <name type="scientific">marine sediment metagenome</name>
    <dbReference type="NCBI Taxonomy" id="412755"/>
    <lineage>
        <taxon>unclassified sequences</taxon>
        <taxon>metagenomes</taxon>
        <taxon>ecological metagenomes</taxon>
    </lineage>
</organism>
<reference evidence="2" key="1">
    <citation type="journal article" date="2014" name="Front. Microbiol.">
        <title>High frequency of phylogenetically diverse reductive dehalogenase-homologous genes in deep subseafloor sedimentary metagenomes.</title>
        <authorList>
            <person name="Kawai M."/>
            <person name="Futagami T."/>
            <person name="Toyoda A."/>
            <person name="Takaki Y."/>
            <person name="Nishi S."/>
            <person name="Hori S."/>
            <person name="Arai W."/>
            <person name="Tsubouchi T."/>
            <person name="Morono Y."/>
            <person name="Uchiyama I."/>
            <person name="Ito T."/>
            <person name="Fujiyama A."/>
            <person name="Inagaki F."/>
            <person name="Takami H."/>
        </authorList>
    </citation>
    <scope>NUCLEOTIDE SEQUENCE</scope>
    <source>
        <strain evidence="2">Expedition CK06-06</strain>
    </source>
</reference>
<accession>X0UFI1</accession>
<dbReference type="SUPFAM" id="SSF53448">
    <property type="entry name" value="Nucleotide-diphospho-sugar transferases"/>
    <property type="match status" value="1"/>
</dbReference>
<protein>
    <recommendedName>
        <fullName evidence="1">Glycosyltransferase 2-like domain-containing protein</fullName>
    </recommendedName>
</protein>
<dbReference type="InterPro" id="IPR050834">
    <property type="entry name" value="Glycosyltransf_2"/>
</dbReference>
<dbReference type="PANTHER" id="PTHR43685">
    <property type="entry name" value="GLYCOSYLTRANSFERASE"/>
    <property type="match status" value="1"/>
</dbReference>
<dbReference type="Pfam" id="PF00535">
    <property type="entry name" value="Glycos_transf_2"/>
    <property type="match status" value="1"/>
</dbReference>
<dbReference type="CDD" id="cd00761">
    <property type="entry name" value="Glyco_tranf_GTA_type"/>
    <property type="match status" value="1"/>
</dbReference>
<dbReference type="InterPro" id="IPR001173">
    <property type="entry name" value="Glyco_trans_2-like"/>
</dbReference>
<dbReference type="InterPro" id="IPR029044">
    <property type="entry name" value="Nucleotide-diphossugar_trans"/>
</dbReference>
<proteinExistence type="predicted"/>
<evidence type="ECO:0000259" key="1">
    <source>
        <dbReference type="Pfam" id="PF00535"/>
    </source>
</evidence>
<gene>
    <name evidence="2" type="ORF">S01H1_38359</name>
</gene>
<feature type="non-terminal residue" evidence="2">
    <location>
        <position position="113"/>
    </location>
</feature>
<comment type="caution">
    <text evidence="2">The sequence shown here is derived from an EMBL/GenBank/DDBJ whole genome shotgun (WGS) entry which is preliminary data.</text>
</comment>
<sequence length="113" mass="12511">MTNLLKPLVTVVIPCYCYQDKVGRAIQSVRNQDLNNIEIIVVDDGSDDEQAIKDAVENASIGKKTIIEDGKEREVSFRDMRVKLIRQNNSGVATARNRGILEGTAPYVCCLDA</sequence>
<feature type="domain" description="Glycosyltransferase 2-like" evidence="1">
    <location>
        <begin position="10"/>
        <end position="113"/>
    </location>
</feature>
<dbReference type="AlphaFoldDB" id="X0UFI1"/>